<name>A0A382IXB9_9ZZZZ</name>
<reference evidence="2" key="1">
    <citation type="submission" date="2018-05" db="EMBL/GenBank/DDBJ databases">
        <authorList>
            <person name="Lanie J.A."/>
            <person name="Ng W.-L."/>
            <person name="Kazmierczak K.M."/>
            <person name="Andrzejewski T.M."/>
            <person name="Davidsen T.M."/>
            <person name="Wayne K.J."/>
            <person name="Tettelin H."/>
            <person name="Glass J.I."/>
            <person name="Rusch D."/>
            <person name="Podicherti R."/>
            <person name="Tsui H.-C.T."/>
            <person name="Winkler M.E."/>
        </authorList>
    </citation>
    <scope>NUCLEOTIDE SEQUENCE</scope>
</reference>
<evidence type="ECO:0000256" key="1">
    <source>
        <dbReference type="SAM" id="Coils"/>
    </source>
</evidence>
<feature type="coiled-coil region" evidence="1">
    <location>
        <begin position="178"/>
        <end position="224"/>
    </location>
</feature>
<sequence>GTFDGKAAKFNLVGNDVSDADFKHWLKLHRGPLVFINTSSCSAPFIRSLSGPNRVVATATKSGYEQNFCRFGGYMAAALGQAEADLDKDGAVSVLEAFLIASRQAAEFYRENDRLVSENALLDDNGDGMGTPADWFRGVRTQKKAKGKSSADGKLSRLVFPVIPPAEKDIPAPLRKKRLAIEAKIETLRSLKKTLEAEIYYRDLEKLFLELAATNDEIETAQQE</sequence>
<proteinExistence type="predicted"/>
<organism evidence="2">
    <name type="scientific">marine metagenome</name>
    <dbReference type="NCBI Taxonomy" id="408172"/>
    <lineage>
        <taxon>unclassified sequences</taxon>
        <taxon>metagenomes</taxon>
        <taxon>ecological metagenomes</taxon>
    </lineage>
</organism>
<dbReference type="AlphaFoldDB" id="A0A382IXB9"/>
<dbReference type="EMBL" id="UINC01070263">
    <property type="protein sequence ID" value="SVC04276.1"/>
    <property type="molecule type" value="Genomic_DNA"/>
</dbReference>
<protein>
    <submittedName>
        <fullName evidence="2">Uncharacterized protein</fullName>
    </submittedName>
</protein>
<gene>
    <name evidence="2" type="ORF">METZ01_LOCUS257130</name>
</gene>
<keyword evidence="1" id="KW-0175">Coiled coil</keyword>
<feature type="non-terminal residue" evidence="2">
    <location>
        <position position="1"/>
    </location>
</feature>
<evidence type="ECO:0000313" key="2">
    <source>
        <dbReference type="EMBL" id="SVC04276.1"/>
    </source>
</evidence>
<accession>A0A382IXB9</accession>